<dbReference type="AlphaFoldDB" id="A0A1G8V9J0"/>
<dbReference type="Proteomes" id="UP000198894">
    <property type="component" value="Unassembled WGS sequence"/>
</dbReference>
<organism evidence="2 3">
    <name type="scientific">Mesorhizobium muleiense</name>
    <dbReference type="NCBI Taxonomy" id="1004279"/>
    <lineage>
        <taxon>Bacteria</taxon>
        <taxon>Pseudomonadati</taxon>
        <taxon>Pseudomonadota</taxon>
        <taxon>Alphaproteobacteria</taxon>
        <taxon>Hyphomicrobiales</taxon>
        <taxon>Phyllobacteriaceae</taxon>
        <taxon>Mesorhizobium</taxon>
    </lineage>
</organism>
<evidence type="ECO:0008006" key="4">
    <source>
        <dbReference type="Google" id="ProtNLM"/>
    </source>
</evidence>
<evidence type="ECO:0000313" key="3">
    <source>
        <dbReference type="Proteomes" id="UP000198894"/>
    </source>
</evidence>
<accession>A0A1G8V9J0</accession>
<evidence type="ECO:0000313" key="2">
    <source>
        <dbReference type="EMBL" id="SDJ62776.1"/>
    </source>
</evidence>
<proteinExistence type="predicted"/>
<evidence type="ECO:0000256" key="1">
    <source>
        <dbReference type="SAM" id="MobiDB-lite"/>
    </source>
</evidence>
<keyword evidence="3" id="KW-1185">Reference proteome</keyword>
<sequence length="61" mass="6859">MSMFESLGRFGTAIKHAHNRNRSVRAMNSLPPEIQKDIGWPVSPRNDPQVTFSARHLGSAR</sequence>
<feature type="region of interest" description="Disordered" evidence="1">
    <location>
        <begin position="35"/>
        <end position="61"/>
    </location>
</feature>
<gene>
    <name evidence="2" type="ORF">SAMN05428953_107256</name>
</gene>
<dbReference type="RefSeq" id="WP_091594529.1">
    <property type="nucleotide sequence ID" value="NZ_FNEE01000007.1"/>
</dbReference>
<dbReference type="EMBL" id="FNEE01000007">
    <property type="protein sequence ID" value="SDJ62776.1"/>
    <property type="molecule type" value="Genomic_DNA"/>
</dbReference>
<reference evidence="3" key="1">
    <citation type="submission" date="2016-10" db="EMBL/GenBank/DDBJ databases">
        <authorList>
            <person name="Varghese N."/>
            <person name="Submissions S."/>
        </authorList>
    </citation>
    <scope>NUCLEOTIDE SEQUENCE [LARGE SCALE GENOMIC DNA]</scope>
    <source>
        <strain evidence="3">CGMCC 1.11022</strain>
    </source>
</reference>
<name>A0A1G8V9J0_9HYPH</name>
<protein>
    <recommendedName>
        <fullName evidence="4">DUF1127 domain-containing protein</fullName>
    </recommendedName>
</protein>